<reference evidence="1 2" key="2">
    <citation type="journal article" date="2013" name="PLoS ONE">
        <title>INDIGO - INtegrated Data Warehouse of MIcrobial GenOmes with Examples from the Red Sea Extremophiles.</title>
        <authorList>
            <person name="Alam I."/>
            <person name="Antunes A."/>
            <person name="Kamau A.A."/>
            <person name="Ba Alawi W."/>
            <person name="Kalkatawi M."/>
            <person name="Stingl U."/>
            <person name="Bajic V.B."/>
        </authorList>
    </citation>
    <scope>NUCLEOTIDE SEQUENCE [LARGE SCALE GENOMIC DNA]</scope>
    <source>
        <strain evidence="1 2">SSD-17B</strain>
    </source>
</reference>
<comment type="caution">
    <text evidence="1">The sequence shown here is derived from an EMBL/GenBank/DDBJ whole genome shotgun (WGS) entry which is preliminary data.</text>
</comment>
<dbReference type="RefSeq" id="WP_008824932.1">
    <property type="nucleotide sequence ID" value="NZ_AFNU02000004.1"/>
</dbReference>
<dbReference type="Proteomes" id="UP000005707">
    <property type="component" value="Unassembled WGS sequence"/>
</dbReference>
<evidence type="ECO:0000313" key="1">
    <source>
        <dbReference type="EMBL" id="ERJ12489.1"/>
    </source>
</evidence>
<protein>
    <submittedName>
        <fullName evidence="1">Spore coat associated JA protein</fullName>
    </submittedName>
</protein>
<sequence length="60" mass="7343">MQYEMNMNYPNVNFKLARAYVFPQPYRNLFTIQEALKKGTIFKDLYRPYKVKVGGKYYYE</sequence>
<accession>U2FMX0</accession>
<dbReference type="STRING" id="1033810.HLPCO_001475"/>
<dbReference type="eggNOG" id="ENOG502ZMN1">
    <property type="taxonomic scope" value="Bacteria"/>
</dbReference>
<reference evidence="1 2" key="1">
    <citation type="journal article" date="2011" name="J. Bacteriol.">
        <title>Genome sequence of Haloplasma contractile, an unusual contractile bacterium from a deep-sea anoxic brine lake.</title>
        <authorList>
            <person name="Antunes A."/>
            <person name="Alam I."/>
            <person name="El Dorry H."/>
            <person name="Siam R."/>
            <person name="Robertson A."/>
            <person name="Bajic V.B."/>
            <person name="Stingl U."/>
        </authorList>
    </citation>
    <scope>NUCLEOTIDE SEQUENCE [LARGE SCALE GENOMIC DNA]</scope>
    <source>
        <strain evidence="1 2">SSD-17B</strain>
    </source>
</reference>
<evidence type="ECO:0000313" key="2">
    <source>
        <dbReference type="Proteomes" id="UP000005707"/>
    </source>
</evidence>
<name>U2FMX0_9MOLU</name>
<organism evidence="1 2">
    <name type="scientific">Haloplasma contractile SSD-17B</name>
    <dbReference type="NCBI Taxonomy" id="1033810"/>
    <lineage>
        <taxon>Bacteria</taxon>
        <taxon>Bacillati</taxon>
        <taxon>Mycoplasmatota</taxon>
        <taxon>Mollicutes</taxon>
        <taxon>Haloplasmatales</taxon>
        <taxon>Haloplasmataceae</taxon>
        <taxon>Haloplasma</taxon>
    </lineage>
</organism>
<dbReference type="InParanoid" id="U2FMX0"/>
<dbReference type="Pfam" id="PF11007">
    <property type="entry name" value="CotJA"/>
    <property type="match status" value="1"/>
</dbReference>
<keyword evidence="2" id="KW-1185">Reference proteome</keyword>
<dbReference type="InterPro" id="IPR020256">
    <property type="entry name" value="Spore_coat_CotJA"/>
</dbReference>
<proteinExistence type="predicted"/>
<dbReference type="EMBL" id="AFNU02000004">
    <property type="protein sequence ID" value="ERJ12489.1"/>
    <property type="molecule type" value="Genomic_DNA"/>
</dbReference>
<dbReference type="AlphaFoldDB" id="U2FMX0"/>
<gene>
    <name evidence="1" type="ORF">HLPCO_001475</name>
</gene>